<feature type="transmembrane region" description="Helical" evidence="1">
    <location>
        <begin position="6"/>
        <end position="23"/>
    </location>
</feature>
<keyword evidence="1" id="KW-0472">Membrane</keyword>
<name>A0A0A9BNS5_ARUDO</name>
<proteinExistence type="predicted"/>
<organism evidence="2">
    <name type="scientific">Arundo donax</name>
    <name type="common">Giant reed</name>
    <name type="synonym">Donax arundinaceus</name>
    <dbReference type="NCBI Taxonomy" id="35708"/>
    <lineage>
        <taxon>Eukaryota</taxon>
        <taxon>Viridiplantae</taxon>
        <taxon>Streptophyta</taxon>
        <taxon>Embryophyta</taxon>
        <taxon>Tracheophyta</taxon>
        <taxon>Spermatophyta</taxon>
        <taxon>Magnoliopsida</taxon>
        <taxon>Liliopsida</taxon>
        <taxon>Poales</taxon>
        <taxon>Poaceae</taxon>
        <taxon>PACMAD clade</taxon>
        <taxon>Arundinoideae</taxon>
        <taxon>Arundineae</taxon>
        <taxon>Arundo</taxon>
    </lineage>
</organism>
<keyword evidence="1" id="KW-1133">Transmembrane helix</keyword>
<dbReference type="AlphaFoldDB" id="A0A0A9BNS5"/>
<dbReference type="EMBL" id="GBRH01234082">
    <property type="protein sequence ID" value="JAD63813.1"/>
    <property type="molecule type" value="Transcribed_RNA"/>
</dbReference>
<keyword evidence="1" id="KW-0812">Transmembrane</keyword>
<reference evidence="2" key="2">
    <citation type="journal article" date="2015" name="Data Brief">
        <title>Shoot transcriptome of the giant reed, Arundo donax.</title>
        <authorList>
            <person name="Barrero R.A."/>
            <person name="Guerrero F.D."/>
            <person name="Moolhuijzen P."/>
            <person name="Goolsby J.A."/>
            <person name="Tidwell J."/>
            <person name="Bellgard S.E."/>
            <person name="Bellgard M.I."/>
        </authorList>
    </citation>
    <scope>NUCLEOTIDE SEQUENCE</scope>
    <source>
        <tissue evidence="2">Shoot tissue taken approximately 20 cm above the soil surface</tissue>
    </source>
</reference>
<protein>
    <submittedName>
        <fullName evidence="2">Uncharacterized protein</fullName>
    </submittedName>
</protein>
<evidence type="ECO:0000313" key="2">
    <source>
        <dbReference type="EMBL" id="JAD63813.1"/>
    </source>
</evidence>
<accession>A0A0A9BNS5</accession>
<reference evidence="2" key="1">
    <citation type="submission" date="2014-09" db="EMBL/GenBank/DDBJ databases">
        <authorList>
            <person name="Magalhaes I.L.F."/>
            <person name="Oliveira U."/>
            <person name="Santos F.R."/>
            <person name="Vidigal T.H.D.A."/>
            <person name="Brescovit A.D."/>
            <person name="Santos A.J."/>
        </authorList>
    </citation>
    <scope>NUCLEOTIDE SEQUENCE</scope>
    <source>
        <tissue evidence="2">Shoot tissue taken approximately 20 cm above the soil surface</tissue>
    </source>
</reference>
<evidence type="ECO:0000256" key="1">
    <source>
        <dbReference type="SAM" id="Phobius"/>
    </source>
</evidence>
<sequence>MFLSWRTLVGVYDMFLLILLYLTNQSLY</sequence>